<dbReference type="PROSITE" id="PS51257">
    <property type="entry name" value="PROKAR_LIPOPROTEIN"/>
    <property type="match status" value="1"/>
</dbReference>
<feature type="domain" description="Solute-binding protein family 3/N-terminal" evidence="3">
    <location>
        <begin position="80"/>
        <end position="311"/>
    </location>
</feature>
<dbReference type="SUPFAM" id="SSF53850">
    <property type="entry name" value="Periplasmic binding protein-like II"/>
    <property type="match status" value="1"/>
</dbReference>
<evidence type="ECO:0000313" key="4">
    <source>
        <dbReference type="EMBL" id="MBS2552954.1"/>
    </source>
</evidence>
<accession>A0ABS5L3Q2</accession>
<dbReference type="Pfam" id="PF00497">
    <property type="entry name" value="SBP_bac_3"/>
    <property type="match status" value="1"/>
</dbReference>
<dbReference type="Proteomes" id="UP000730482">
    <property type="component" value="Unassembled WGS sequence"/>
</dbReference>
<evidence type="ECO:0000313" key="5">
    <source>
        <dbReference type="Proteomes" id="UP000730482"/>
    </source>
</evidence>
<dbReference type="SMART" id="SM00062">
    <property type="entry name" value="PBPb"/>
    <property type="match status" value="1"/>
</dbReference>
<reference evidence="4 5" key="1">
    <citation type="submission" date="2020-02" db="EMBL/GenBank/DDBJ databases">
        <title>Acidophilic actinobacteria isolated from forest soil.</title>
        <authorList>
            <person name="Golinska P."/>
        </authorList>
    </citation>
    <scope>NUCLEOTIDE SEQUENCE [LARGE SCALE GENOMIC DNA]</scope>
    <source>
        <strain evidence="4 5">NL8</strain>
    </source>
</reference>
<feature type="compositionally biased region" description="Low complexity" evidence="2">
    <location>
        <begin position="33"/>
        <end position="59"/>
    </location>
</feature>
<evidence type="ECO:0000259" key="3">
    <source>
        <dbReference type="SMART" id="SM00062"/>
    </source>
</evidence>
<feature type="region of interest" description="Disordered" evidence="2">
    <location>
        <begin position="27"/>
        <end position="59"/>
    </location>
</feature>
<evidence type="ECO:0000256" key="1">
    <source>
        <dbReference type="ARBA" id="ARBA00022729"/>
    </source>
</evidence>
<protein>
    <submittedName>
        <fullName evidence="4">ABC transporter substrate-binding protein</fullName>
    </submittedName>
</protein>
<name>A0ABS5L3Q2_9ACTN</name>
<dbReference type="InterPro" id="IPR001638">
    <property type="entry name" value="Solute-binding_3/MltF_N"/>
</dbReference>
<proteinExistence type="predicted"/>
<keyword evidence="1" id="KW-0732">Signal</keyword>
<dbReference type="RefSeq" id="WP_212019039.1">
    <property type="nucleotide sequence ID" value="NZ_JAAFYZ010000222.1"/>
</dbReference>
<organism evidence="4 5">
    <name type="scientific">Catenulispora pinistramenti</name>
    <dbReference type="NCBI Taxonomy" id="2705254"/>
    <lineage>
        <taxon>Bacteria</taxon>
        <taxon>Bacillati</taxon>
        <taxon>Actinomycetota</taxon>
        <taxon>Actinomycetes</taxon>
        <taxon>Catenulisporales</taxon>
        <taxon>Catenulisporaceae</taxon>
        <taxon>Catenulispora</taxon>
    </lineage>
</organism>
<sequence length="324" mass="32724">MRAGRTSRAVIVGAAGIALVLTAAGCGSGSKPGGSSSTGSTSAASGSSSSGSSTASSSGSGSVDSAAAALVPAAIKSKGVITIATDPSYPPNESKDQNGNIVGWDVDMGNAIAAKLGLKANFANVTFDNIVTGISTGKYDAGMSSITDNKEREGVDDFVTYFNAGTKLMVLKGNPKNLTDNSPTDLSLCGLTIGVEKGTIQESPDIPNRNKACEAAGKKDIKTLSQDTQDQINESLSSGRCDAVLADSPVVDYYANSGNFQAVGAIYSGAPYGIAISKTDSGLSQAFLAALKDLVADGTYHKLTTQYGIQAGDYTTPGLNQATS</sequence>
<comment type="caution">
    <text evidence="4">The sequence shown here is derived from an EMBL/GenBank/DDBJ whole genome shotgun (WGS) entry which is preliminary data.</text>
</comment>
<keyword evidence="5" id="KW-1185">Reference proteome</keyword>
<evidence type="ECO:0000256" key="2">
    <source>
        <dbReference type="SAM" id="MobiDB-lite"/>
    </source>
</evidence>
<dbReference type="Gene3D" id="3.40.190.10">
    <property type="entry name" value="Periplasmic binding protein-like II"/>
    <property type="match status" value="2"/>
</dbReference>
<dbReference type="EMBL" id="JAAFYZ010000222">
    <property type="protein sequence ID" value="MBS2552954.1"/>
    <property type="molecule type" value="Genomic_DNA"/>
</dbReference>
<dbReference type="PANTHER" id="PTHR35936">
    <property type="entry name" value="MEMBRANE-BOUND LYTIC MUREIN TRANSGLYCOSYLASE F"/>
    <property type="match status" value="1"/>
</dbReference>
<dbReference type="PANTHER" id="PTHR35936:SF17">
    <property type="entry name" value="ARGININE-BINDING EXTRACELLULAR PROTEIN ARTP"/>
    <property type="match status" value="1"/>
</dbReference>
<gene>
    <name evidence="4" type="ORF">KGQ19_39485</name>
</gene>
<dbReference type="CDD" id="cd01004">
    <property type="entry name" value="PBP2_MidA_like"/>
    <property type="match status" value="1"/>
</dbReference>